<dbReference type="GO" id="GO:1990817">
    <property type="term" value="F:poly(A) RNA polymerase activity"/>
    <property type="evidence" value="ECO:0007669"/>
    <property type="project" value="UniProtKB-EC"/>
</dbReference>
<dbReference type="EMBL" id="PDLN01000014">
    <property type="protein sequence ID" value="RDW66882.1"/>
    <property type="molecule type" value="Genomic_DNA"/>
</dbReference>
<feature type="compositionally biased region" description="Polar residues" evidence="8">
    <location>
        <begin position="720"/>
        <end position="741"/>
    </location>
</feature>
<dbReference type="OrthoDB" id="2274644at2759"/>
<dbReference type="SUPFAM" id="SSF81631">
    <property type="entry name" value="PAP/OAS1 substrate-binding domain"/>
    <property type="match status" value="1"/>
</dbReference>
<evidence type="ECO:0000256" key="1">
    <source>
        <dbReference type="ARBA" id="ARBA00001936"/>
    </source>
</evidence>
<evidence type="ECO:0000256" key="4">
    <source>
        <dbReference type="ARBA" id="ARBA00012388"/>
    </source>
</evidence>
<keyword evidence="7" id="KW-0460">Magnesium</keyword>
<evidence type="ECO:0000313" key="11">
    <source>
        <dbReference type="EMBL" id="RDW66882.1"/>
    </source>
</evidence>
<feature type="compositionally biased region" description="Polar residues" evidence="8">
    <location>
        <begin position="197"/>
        <end position="213"/>
    </location>
</feature>
<reference evidence="11 12" key="1">
    <citation type="journal article" date="2018" name="IMA Fungus">
        <title>IMA Genome-F 9: Draft genome sequence of Annulohypoxylon stygium, Aspergillus mulundensis, Berkeleyomyces basicola (syn. Thielaviopsis basicola), Ceratocystis smalleyi, two Cercospora beticola strains, Coleophoma cylindrospora, Fusarium fracticaudum, Phialophora cf. hyalina, and Morchella septimelata.</title>
        <authorList>
            <person name="Wingfield B.D."/>
            <person name="Bills G.F."/>
            <person name="Dong Y."/>
            <person name="Huang W."/>
            <person name="Nel W.J."/>
            <person name="Swalarsk-Parry B.S."/>
            <person name="Vaghefi N."/>
            <person name="Wilken P.M."/>
            <person name="An Z."/>
            <person name="de Beer Z.W."/>
            <person name="De Vos L."/>
            <person name="Chen L."/>
            <person name="Duong T.A."/>
            <person name="Gao Y."/>
            <person name="Hammerbacher A."/>
            <person name="Kikkert J.R."/>
            <person name="Li Y."/>
            <person name="Li H."/>
            <person name="Li K."/>
            <person name="Li Q."/>
            <person name="Liu X."/>
            <person name="Ma X."/>
            <person name="Naidoo K."/>
            <person name="Pethybridge S.J."/>
            <person name="Sun J."/>
            <person name="Steenkamp E.T."/>
            <person name="van der Nest M.A."/>
            <person name="van Wyk S."/>
            <person name="Wingfield M.J."/>
            <person name="Xiong C."/>
            <person name="Yue Q."/>
            <person name="Zhang X."/>
        </authorList>
    </citation>
    <scope>NUCLEOTIDE SEQUENCE [LARGE SCALE GENOMIC DNA]</scope>
    <source>
        <strain evidence="11 12">BP5796</strain>
    </source>
</reference>
<proteinExistence type="inferred from homology"/>
<feature type="region of interest" description="Disordered" evidence="8">
    <location>
        <begin position="597"/>
        <end position="654"/>
    </location>
</feature>
<feature type="region of interest" description="Disordered" evidence="8">
    <location>
        <begin position="713"/>
        <end position="750"/>
    </location>
</feature>
<comment type="cofactor">
    <cofactor evidence="2">
        <name>Mg(2+)</name>
        <dbReference type="ChEBI" id="CHEBI:18420"/>
    </cofactor>
</comment>
<dbReference type="GO" id="GO:0046872">
    <property type="term" value="F:metal ion binding"/>
    <property type="evidence" value="ECO:0007669"/>
    <property type="project" value="UniProtKB-KW"/>
</dbReference>
<evidence type="ECO:0000256" key="5">
    <source>
        <dbReference type="ARBA" id="ARBA00022679"/>
    </source>
</evidence>
<feature type="compositionally biased region" description="Low complexity" evidence="8">
    <location>
        <begin position="636"/>
        <end position="647"/>
    </location>
</feature>
<feature type="region of interest" description="Disordered" evidence="8">
    <location>
        <begin position="919"/>
        <end position="979"/>
    </location>
</feature>
<feature type="region of interest" description="Disordered" evidence="8">
    <location>
        <begin position="1034"/>
        <end position="1061"/>
    </location>
</feature>
<dbReference type="Pfam" id="PF03828">
    <property type="entry name" value="PAP_assoc"/>
    <property type="match status" value="1"/>
</dbReference>
<keyword evidence="6" id="KW-0479">Metal-binding</keyword>
<feature type="compositionally biased region" description="Polar residues" evidence="8">
    <location>
        <begin position="165"/>
        <end position="184"/>
    </location>
</feature>
<dbReference type="Proteomes" id="UP000256328">
    <property type="component" value="Unassembled WGS sequence"/>
</dbReference>
<evidence type="ECO:0000256" key="8">
    <source>
        <dbReference type="SAM" id="MobiDB-lite"/>
    </source>
</evidence>
<evidence type="ECO:0000256" key="2">
    <source>
        <dbReference type="ARBA" id="ARBA00001946"/>
    </source>
</evidence>
<gene>
    <name evidence="11" type="ORF">BP5796_09631</name>
</gene>
<feature type="compositionally biased region" description="Polar residues" evidence="8">
    <location>
        <begin position="795"/>
        <end position="824"/>
    </location>
</feature>
<evidence type="ECO:0000313" key="12">
    <source>
        <dbReference type="Proteomes" id="UP000256328"/>
    </source>
</evidence>
<evidence type="ECO:0000256" key="6">
    <source>
        <dbReference type="ARBA" id="ARBA00022723"/>
    </source>
</evidence>
<name>A0A3D8QYK3_9HELO</name>
<feature type="compositionally biased region" description="Polar residues" evidence="8">
    <location>
        <begin position="1172"/>
        <end position="1182"/>
    </location>
</feature>
<dbReference type="Gene3D" id="3.30.460.10">
    <property type="entry name" value="Beta Polymerase, domain 2"/>
    <property type="match status" value="1"/>
</dbReference>
<feature type="compositionally biased region" description="Polar residues" evidence="8">
    <location>
        <begin position="1241"/>
        <end position="1254"/>
    </location>
</feature>
<protein>
    <recommendedName>
        <fullName evidence="4">polynucleotide adenylyltransferase</fullName>
        <ecNumber evidence="4">2.7.7.19</ecNumber>
    </recommendedName>
</protein>
<feature type="compositionally biased region" description="Basic and acidic residues" evidence="8">
    <location>
        <begin position="124"/>
        <end position="135"/>
    </location>
</feature>
<keyword evidence="12" id="KW-1185">Reference proteome</keyword>
<dbReference type="PANTHER" id="PTHR12271">
    <property type="entry name" value="POLY A POLYMERASE CID PAP -RELATED"/>
    <property type="match status" value="1"/>
</dbReference>
<evidence type="ECO:0000259" key="9">
    <source>
        <dbReference type="Pfam" id="PF03828"/>
    </source>
</evidence>
<comment type="caution">
    <text evidence="11">The sequence shown here is derived from an EMBL/GenBank/DDBJ whole genome shotgun (WGS) entry which is preliminary data.</text>
</comment>
<feature type="compositionally biased region" description="Polar residues" evidence="8">
    <location>
        <begin position="1099"/>
        <end position="1128"/>
    </location>
</feature>
<feature type="domain" description="Poly(A) RNA polymerase mitochondrial-like central palm" evidence="10">
    <location>
        <begin position="274"/>
        <end position="405"/>
    </location>
</feature>
<feature type="compositionally biased region" description="Polar residues" evidence="8">
    <location>
        <begin position="955"/>
        <end position="979"/>
    </location>
</feature>
<dbReference type="GO" id="GO:0010605">
    <property type="term" value="P:negative regulation of macromolecule metabolic process"/>
    <property type="evidence" value="ECO:0007669"/>
    <property type="project" value="UniProtKB-ARBA"/>
</dbReference>
<evidence type="ECO:0000259" key="10">
    <source>
        <dbReference type="Pfam" id="PF22600"/>
    </source>
</evidence>
<evidence type="ECO:0000256" key="3">
    <source>
        <dbReference type="ARBA" id="ARBA00008593"/>
    </source>
</evidence>
<comment type="cofactor">
    <cofactor evidence="1">
        <name>Mn(2+)</name>
        <dbReference type="ChEBI" id="CHEBI:29035"/>
    </cofactor>
</comment>
<evidence type="ECO:0000256" key="7">
    <source>
        <dbReference type="ARBA" id="ARBA00022842"/>
    </source>
</evidence>
<feature type="region of interest" description="Disordered" evidence="8">
    <location>
        <begin position="766"/>
        <end position="837"/>
    </location>
</feature>
<dbReference type="AlphaFoldDB" id="A0A3D8QYK3"/>
<feature type="region of interest" description="Disordered" evidence="8">
    <location>
        <begin position="164"/>
        <end position="231"/>
    </location>
</feature>
<dbReference type="Pfam" id="PF22600">
    <property type="entry name" value="MTPAP-like_central"/>
    <property type="match status" value="1"/>
</dbReference>
<feature type="compositionally biased region" description="Polar residues" evidence="8">
    <location>
        <begin position="105"/>
        <end position="118"/>
    </location>
</feature>
<dbReference type="GO" id="GO:0031123">
    <property type="term" value="P:RNA 3'-end processing"/>
    <property type="evidence" value="ECO:0007669"/>
    <property type="project" value="TreeGrafter"/>
</dbReference>
<organism evidence="11 12">
    <name type="scientific">Coleophoma crateriformis</name>
    <dbReference type="NCBI Taxonomy" id="565419"/>
    <lineage>
        <taxon>Eukaryota</taxon>
        <taxon>Fungi</taxon>
        <taxon>Dikarya</taxon>
        <taxon>Ascomycota</taxon>
        <taxon>Pezizomycotina</taxon>
        <taxon>Leotiomycetes</taxon>
        <taxon>Helotiales</taxon>
        <taxon>Dermateaceae</taxon>
        <taxon>Coleophoma</taxon>
    </lineage>
</organism>
<keyword evidence="5" id="KW-0808">Transferase</keyword>
<feature type="compositionally biased region" description="Basic residues" evidence="8">
    <location>
        <begin position="624"/>
        <end position="634"/>
    </location>
</feature>
<feature type="compositionally biased region" description="Polar residues" evidence="8">
    <location>
        <begin position="1199"/>
        <end position="1214"/>
    </location>
</feature>
<dbReference type="SUPFAM" id="SSF81301">
    <property type="entry name" value="Nucleotidyltransferase"/>
    <property type="match status" value="1"/>
</dbReference>
<comment type="similarity">
    <text evidence="3">Belongs to the DNA polymerase type-B-like family.</text>
</comment>
<dbReference type="InterPro" id="IPR054708">
    <property type="entry name" value="MTPAP-like_central"/>
</dbReference>
<dbReference type="PANTHER" id="PTHR12271:SF113">
    <property type="entry name" value="POLY(A) RNA POLYMERASE CID11"/>
    <property type="match status" value="1"/>
</dbReference>
<feature type="region of interest" description="Disordered" evidence="8">
    <location>
        <begin position="1083"/>
        <end position="1267"/>
    </location>
</feature>
<dbReference type="InterPro" id="IPR043519">
    <property type="entry name" value="NT_sf"/>
</dbReference>
<accession>A0A3D8QYK3</accession>
<dbReference type="EC" id="2.7.7.19" evidence="4"/>
<feature type="domain" description="PAP-associated" evidence="9">
    <location>
        <begin position="495"/>
        <end position="550"/>
    </location>
</feature>
<dbReference type="Gene3D" id="1.10.1410.10">
    <property type="match status" value="1"/>
</dbReference>
<dbReference type="InterPro" id="IPR002058">
    <property type="entry name" value="PAP_assoc"/>
</dbReference>
<sequence length="1267" mass="140676">MEGQPPTEPPQYLYQSAQWSRLVQRNTVVNLAFDTSSRIIASPRLQSNLDLVPILLPHQSTFHQAQLAQYNKFIASARTARLQALPLAPILSPEHIEGVCRQRPVSNNVNTDQNTKTASRGGHGNRDARKSTKGERALIIETGHPTTMPAKKLDLCGQLPMRPSVQHQHSMISQQSNSVPSTPHQHARNFSFESREPSPNATNGHSPRSAYSESDSKLITLRPSQPRLGGGCRYETGQASMRRRVRYDVGSERLERLDLTKIKSKLSKDEERTLSTDMRDLYDRLLPTPESDLKRRKLVQKLEQLLNQEWPGHDIQVHVFGSSGNLLCTDESDVDICITTQWKQLEEVCMIAELLAKSGMEKVVCVSNAKVPIVKIWDPELSLACDMNVNNPLALENTRMIKTYVEIDSRVRPLAMIIKHWTKQRILNDAAFGGTLSSYTWICMIINFLQTRDPPVLPALHQRPHLKLPSKDGHESEFADDVEALKDLGQKNTETLGELLFHFFRFYGHEFDYDELVVSVRSGKQITKAEKNWTIGTNNLNLCVEEPFNIGRNLGNTADDTSFRGIHLELRRAFDLISEAKLRESCEKYEFPKEEEKEKFYERRPAKTPVVVSRSASQSNRGGRNSHRGRHSNQHGRNSNNRRSSGGAFDNNPGYISLPSNHLIAQEQWLQQQAQAQLHNELYTKYTVLQQEEIRLRQYQAYQQQQAAQQAQAQAFAQQNSKSQSRTPQQNPDRSRTSSIDQPPPLTAPIRPEMYFYPLQYQQGPPIYAYQGPSTNPPSPSMNSAPPELRRSAHRSSVTNGSSPGTAQSSSAMRSHSQPATRSGASPLAVPRGSMQDHMHGLGLYQTMQYTNGHQVPTFVADENVDTSPARSIPAMRAEDSAPKEYVGYYVNNSNGSFQRRQPQSSLAIPAFGDLNQTRRRLSTDQFPQSVLDRIKRTSRSPSPLGDGRRDRSSSVDTSLIGTPASTAAPQHQHNVSSSNLRALNDQGPLVVNGSNIPMPSIVTGWQTAKSDHSTSEDHGSDLAIGSYSSVSQGSDIGSELSGDHVFSGQSTPKTSRNGDRVEQPMVVNGSLPISRSENNFPANGSSIPNGIIPHQHDPFSTNGLMSPEQPNGTFRHSPNTQRANRQPQAGIVSPLDLGFNHSDTLPHLSPVYETRTPSPTANRKFDHASERTLNGNSSHAKTSIPDLRNTASKLVPVNGSQPKPSSADTNSNGHIRAAKSEGGGLGSWQKASKQKRKGQSTDQRSSPNGQQYSEKPPYNESERKGG</sequence>
<dbReference type="CDD" id="cd05402">
    <property type="entry name" value="NT_PAP_TUTase"/>
    <property type="match status" value="1"/>
</dbReference>
<feature type="region of interest" description="Disordered" evidence="8">
    <location>
        <begin position="105"/>
        <end position="135"/>
    </location>
</feature>